<dbReference type="InterPro" id="IPR038695">
    <property type="entry name" value="Saro_0823-like_sf"/>
</dbReference>
<evidence type="ECO:0000313" key="1">
    <source>
        <dbReference type="EMBL" id="MFC5711403.1"/>
    </source>
</evidence>
<reference evidence="2" key="1">
    <citation type="journal article" date="2019" name="Int. J. Syst. Evol. Microbiol.">
        <title>The Global Catalogue of Microorganisms (GCM) 10K type strain sequencing project: providing services to taxonomists for standard genome sequencing and annotation.</title>
        <authorList>
            <consortium name="The Broad Institute Genomics Platform"/>
            <consortium name="The Broad Institute Genome Sequencing Center for Infectious Disease"/>
            <person name="Wu L."/>
            <person name="Ma J."/>
        </authorList>
    </citation>
    <scope>NUCLEOTIDE SEQUENCE [LARGE SCALE GENOMIC DNA]</scope>
    <source>
        <strain evidence="2">CECT 7184</strain>
    </source>
</reference>
<dbReference type="PANTHER" id="PTHR37953">
    <property type="entry name" value="UPF0127 PROTEIN MJ1496"/>
    <property type="match status" value="1"/>
</dbReference>
<dbReference type="Proteomes" id="UP001596142">
    <property type="component" value="Unassembled WGS sequence"/>
</dbReference>
<comment type="caution">
    <text evidence="1">The sequence shown here is derived from an EMBL/GenBank/DDBJ whole genome shotgun (WGS) entry which is preliminary data.</text>
</comment>
<keyword evidence="2" id="KW-1185">Reference proteome</keyword>
<dbReference type="InterPro" id="IPR003795">
    <property type="entry name" value="DUF192"/>
</dbReference>
<accession>A0ABW0YLW2</accession>
<protein>
    <submittedName>
        <fullName evidence="1">DUF192 domain-containing protein</fullName>
    </submittedName>
</protein>
<evidence type="ECO:0000313" key="2">
    <source>
        <dbReference type="Proteomes" id="UP001596142"/>
    </source>
</evidence>
<dbReference type="EMBL" id="JBHSOZ010000002">
    <property type="protein sequence ID" value="MFC5711403.1"/>
    <property type="molecule type" value="Genomic_DNA"/>
</dbReference>
<proteinExistence type="predicted"/>
<sequence length="114" mass="12726">MLNQQTNEIIVEKVQGAYSFGKRLKGLMFTKSIPEDYGLHIDPCPSIHTFFMNFPIDVLYLNRQNEIVGIDEELKPGKVGRRIPKARSVIELPAGRVQASSIAVGQTVAIVDEK</sequence>
<organism evidence="1 2">
    <name type="scientific">Thalassorhabdus alkalitolerans</name>
    <dbReference type="NCBI Taxonomy" id="2282697"/>
    <lineage>
        <taxon>Bacteria</taxon>
        <taxon>Bacillati</taxon>
        <taxon>Bacillota</taxon>
        <taxon>Bacilli</taxon>
        <taxon>Bacillales</taxon>
        <taxon>Bacillaceae</taxon>
        <taxon>Thalassorhabdus</taxon>
    </lineage>
</organism>
<dbReference type="Pfam" id="PF02643">
    <property type="entry name" value="DUF192"/>
    <property type="match status" value="1"/>
</dbReference>
<dbReference type="Gene3D" id="2.60.120.1140">
    <property type="entry name" value="Protein of unknown function DUF192"/>
    <property type="match status" value="1"/>
</dbReference>
<name>A0ABW0YLW2_9BACI</name>
<dbReference type="PANTHER" id="PTHR37953:SF1">
    <property type="entry name" value="UPF0127 PROTEIN MJ1496"/>
    <property type="match status" value="1"/>
</dbReference>
<gene>
    <name evidence="1" type="ORF">ACFPU1_01270</name>
</gene>
<dbReference type="RefSeq" id="WP_385937586.1">
    <property type="nucleotide sequence ID" value="NZ_JBHSOZ010000002.1"/>
</dbReference>